<dbReference type="SUPFAM" id="SSF54897">
    <property type="entry name" value="Protease propeptides/inhibitors"/>
    <property type="match status" value="1"/>
</dbReference>
<evidence type="ECO:0000256" key="1">
    <source>
        <dbReference type="ARBA" id="ARBA00001947"/>
    </source>
</evidence>
<keyword evidence="9" id="KW-0378">Hydrolase</keyword>
<dbReference type="SUPFAM" id="SSF53187">
    <property type="entry name" value="Zn-dependent exopeptidases"/>
    <property type="match status" value="1"/>
</dbReference>
<dbReference type="PROSITE" id="PS52035">
    <property type="entry name" value="PEPTIDASE_M14"/>
    <property type="match status" value="1"/>
</dbReference>
<dbReference type="Gene3D" id="3.30.70.340">
    <property type="entry name" value="Metallocarboxypeptidase-like"/>
    <property type="match status" value="1"/>
</dbReference>
<dbReference type="GO" id="GO:0005615">
    <property type="term" value="C:extracellular space"/>
    <property type="evidence" value="ECO:0007669"/>
    <property type="project" value="TreeGrafter"/>
</dbReference>
<feature type="signal peptide" evidence="15">
    <location>
        <begin position="1"/>
        <end position="19"/>
    </location>
</feature>
<keyword evidence="12" id="KW-1015">Disulfide bond</keyword>
<keyword evidence="5" id="KW-0121">Carboxypeptidase</keyword>
<dbReference type="AlphaFoldDB" id="A0AA38MP05"/>
<evidence type="ECO:0000259" key="16">
    <source>
        <dbReference type="PROSITE" id="PS52035"/>
    </source>
</evidence>
<comment type="similarity">
    <text evidence="3 14">Belongs to the peptidase M14 family.</text>
</comment>
<gene>
    <name evidence="17" type="ORF">Zmor_007070</name>
</gene>
<evidence type="ECO:0000256" key="8">
    <source>
        <dbReference type="ARBA" id="ARBA00022729"/>
    </source>
</evidence>
<evidence type="ECO:0000256" key="13">
    <source>
        <dbReference type="ARBA" id="ARBA00057299"/>
    </source>
</evidence>
<keyword evidence="18" id="KW-1185">Reference proteome</keyword>
<dbReference type="InterPro" id="IPR003146">
    <property type="entry name" value="M14A_act_pep"/>
</dbReference>
<dbReference type="EMBL" id="JALNTZ010000002">
    <property type="protein sequence ID" value="KAJ3662739.1"/>
    <property type="molecule type" value="Genomic_DNA"/>
</dbReference>
<dbReference type="PANTHER" id="PTHR11705:SF153">
    <property type="entry name" value="ZINC CARBOXYPEPTIDASE A 1-LIKE PROTEIN"/>
    <property type="match status" value="1"/>
</dbReference>
<dbReference type="InterPro" id="IPR057247">
    <property type="entry name" value="CARBOXYPEPT_ZN_2"/>
</dbReference>
<evidence type="ECO:0000256" key="3">
    <source>
        <dbReference type="ARBA" id="ARBA00005988"/>
    </source>
</evidence>
<dbReference type="GO" id="GO:0006508">
    <property type="term" value="P:proteolysis"/>
    <property type="evidence" value="ECO:0007669"/>
    <property type="project" value="UniProtKB-KW"/>
</dbReference>
<dbReference type="SMART" id="SM00631">
    <property type="entry name" value="Zn_pept"/>
    <property type="match status" value="1"/>
</dbReference>
<evidence type="ECO:0000313" key="17">
    <source>
        <dbReference type="EMBL" id="KAJ3662739.1"/>
    </source>
</evidence>
<sequence>MNIITTVLVLTACCYHISADDKVRYDNFKVYRVVPKSNEAVEILRALEESDNVYDFWTEVKGVGHPVDIMVAPHLKYRFSDALAGTGRAVGLEWSSYHTLDEINQWLRDLASTYSQVSLIAAGRSYQGRDILGVKVSFKSGNQDRTVFIESNIHAREWISSAVSTYILNELLTSQDSNVRQIAESHDWIFVPIFNPDGFVYSHTTDRMWRKTRTPYSTCAGADPNRNWGYHFNEGGTSSSPCSETYRGPYAFSELSTNTLSEYIGTVAPQLRAYIAFHSYSQLLLLPYGYSAAHQDNYNDLYSVGVKAASSLAQRYNTRFQVGNIVEVLYVASGGSMDWVKGTFGTPITYTYELRDTGRYGFILPANQIIPSGQETLDSLVTILQEFDKIL</sequence>
<dbReference type="PRINTS" id="PR00765">
    <property type="entry name" value="CRBOXYPTASEA"/>
</dbReference>
<evidence type="ECO:0000256" key="14">
    <source>
        <dbReference type="PROSITE-ProRule" id="PRU01379"/>
    </source>
</evidence>
<evidence type="ECO:0000256" key="12">
    <source>
        <dbReference type="ARBA" id="ARBA00023157"/>
    </source>
</evidence>
<organism evidence="17 18">
    <name type="scientific">Zophobas morio</name>
    <dbReference type="NCBI Taxonomy" id="2755281"/>
    <lineage>
        <taxon>Eukaryota</taxon>
        <taxon>Metazoa</taxon>
        <taxon>Ecdysozoa</taxon>
        <taxon>Arthropoda</taxon>
        <taxon>Hexapoda</taxon>
        <taxon>Insecta</taxon>
        <taxon>Pterygota</taxon>
        <taxon>Neoptera</taxon>
        <taxon>Endopterygota</taxon>
        <taxon>Coleoptera</taxon>
        <taxon>Polyphaga</taxon>
        <taxon>Cucujiformia</taxon>
        <taxon>Tenebrionidae</taxon>
        <taxon>Zophobas</taxon>
    </lineage>
</organism>
<dbReference type="GO" id="GO:0004181">
    <property type="term" value="F:metallocarboxypeptidase activity"/>
    <property type="evidence" value="ECO:0007669"/>
    <property type="project" value="InterPro"/>
</dbReference>
<comment type="subcellular location">
    <subcellularLocation>
        <location evidence="2">Secreted</location>
    </subcellularLocation>
</comment>
<keyword evidence="11" id="KW-0482">Metalloprotease</keyword>
<comment type="function">
    <text evidence="13">Involved in the digestion of the blood meal.</text>
</comment>
<evidence type="ECO:0000256" key="10">
    <source>
        <dbReference type="ARBA" id="ARBA00022833"/>
    </source>
</evidence>
<accession>A0AA38MP05</accession>
<keyword evidence="8 15" id="KW-0732">Signal</keyword>
<evidence type="ECO:0000256" key="11">
    <source>
        <dbReference type="ARBA" id="ARBA00023049"/>
    </source>
</evidence>
<protein>
    <recommendedName>
        <fullName evidence="16">Peptidase M14 domain-containing protein</fullName>
    </recommendedName>
</protein>
<feature type="chain" id="PRO_5041394772" description="Peptidase M14 domain-containing protein" evidence="15">
    <location>
        <begin position="20"/>
        <end position="391"/>
    </location>
</feature>
<evidence type="ECO:0000313" key="18">
    <source>
        <dbReference type="Proteomes" id="UP001168821"/>
    </source>
</evidence>
<keyword evidence="6" id="KW-0645">Protease</keyword>
<evidence type="ECO:0000256" key="5">
    <source>
        <dbReference type="ARBA" id="ARBA00022645"/>
    </source>
</evidence>
<keyword evidence="10" id="KW-0862">Zinc</keyword>
<comment type="cofactor">
    <cofactor evidence="1">
        <name>Zn(2+)</name>
        <dbReference type="ChEBI" id="CHEBI:29105"/>
    </cofactor>
</comment>
<feature type="active site" description="Proton donor/acceptor" evidence="14">
    <location>
        <position position="353"/>
    </location>
</feature>
<comment type="caution">
    <text evidence="17">The sequence shown here is derived from an EMBL/GenBank/DDBJ whole genome shotgun (WGS) entry which is preliminary data.</text>
</comment>
<reference evidence="17" key="1">
    <citation type="journal article" date="2023" name="G3 (Bethesda)">
        <title>Whole genome assemblies of Zophobas morio and Tenebrio molitor.</title>
        <authorList>
            <person name="Kaur S."/>
            <person name="Stinson S.A."/>
            <person name="diCenzo G.C."/>
        </authorList>
    </citation>
    <scope>NUCLEOTIDE SEQUENCE</scope>
    <source>
        <strain evidence="17">QUZm001</strain>
    </source>
</reference>
<dbReference type="GO" id="GO:0008270">
    <property type="term" value="F:zinc ion binding"/>
    <property type="evidence" value="ECO:0007669"/>
    <property type="project" value="InterPro"/>
</dbReference>
<evidence type="ECO:0000256" key="9">
    <source>
        <dbReference type="ARBA" id="ARBA00022801"/>
    </source>
</evidence>
<dbReference type="InterPro" id="IPR000834">
    <property type="entry name" value="Peptidase_M14"/>
</dbReference>
<dbReference type="InterPro" id="IPR036990">
    <property type="entry name" value="M14A-like_propep"/>
</dbReference>
<evidence type="ECO:0000256" key="2">
    <source>
        <dbReference type="ARBA" id="ARBA00004613"/>
    </source>
</evidence>
<dbReference type="CDD" id="cd03860">
    <property type="entry name" value="M14_CP_A-B_like"/>
    <property type="match status" value="1"/>
</dbReference>
<dbReference type="FunFam" id="3.40.630.10:FF:000040">
    <property type="entry name" value="zinc carboxypeptidase"/>
    <property type="match status" value="1"/>
</dbReference>
<evidence type="ECO:0000256" key="7">
    <source>
        <dbReference type="ARBA" id="ARBA00022723"/>
    </source>
</evidence>
<dbReference type="Gene3D" id="3.40.630.10">
    <property type="entry name" value="Zn peptidases"/>
    <property type="match status" value="1"/>
</dbReference>
<keyword evidence="7" id="KW-0479">Metal-binding</keyword>
<evidence type="ECO:0000256" key="6">
    <source>
        <dbReference type="ARBA" id="ARBA00022670"/>
    </source>
</evidence>
<dbReference type="Pfam" id="PF02244">
    <property type="entry name" value="Propep_M14"/>
    <property type="match status" value="1"/>
</dbReference>
<name>A0AA38MP05_9CUCU</name>
<dbReference type="PANTHER" id="PTHR11705">
    <property type="entry name" value="PROTEASE FAMILY M14 CARBOXYPEPTIDASE A,B"/>
    <property type="match status" value="1"/>
</dbReference>
<dbReference type="PROSITE" id="PS00133">
    <property type="entry name" value="CARBOXYPEPT_ZN_2"/>
    <property type="match status" value="1"/>
</dbReference>
<proteinExistence type="inferred from homology"/>
<evidence type="ECO:0000256" key="4">
    <source>
        <dbReference type="ARBA" id="ARBA00022525"/>
    </source>
</evidence>
<keyword evidence="4" id="KW-0964">Secreted</keyword>
<dbReference type="Pfam" id="PF00246">
    <property type="entry name" value="Peptidase_M14"/>
    <property type="match status" value="1"/>
</dbReference>
<feature type="domain" description="Peptidase M14" evidence="16">
    <location>
        <begin position="96"/>
        <end position="387"/>
    </location>
</feature>
<dbReference type="Proteomes" id="UP001168821">
    <property type="component" value="Unassembled WGS sequence"/>
</dbReference>
<evidence type="ECO:0000256" key="15">
    <source>
        <dbReference type="SAM" id="SignalP"/>
    </source>
</evidence>